<organism evidence="1 2">
    <name type="scientific">Butyrivibrio proteoclasticus</name>
    <dbReference type="NCBI Taxonomy" id="43305"/>
    <lineage>
        <taxon>Bacteria</taxon>
        <taxon>Bacillati</taxon>
        <taxon>Bacillota</taxon>
        <taxon>Clostridia</taxon>
        <taxon>Lachnospirales</taxon>
        <taxon>Lachnospiraceae</taxon>
        <taxon>Butyrivibrio</taxon>
    </lineage>
</organism>
<dbReference type="Proteomes" id="UP000182624">
    <property type="component" value="Unassembled WGS sequence"/>
</dbReference>
<dbReference type="Gene3D" id="3.60.15.10">
    <property type="entry name" value="Ribonuclease Z/Hydroxyacylglutathione hydrolase-like"/>
    <property type="match status" value="1"/>
</dbReference>
<dbReference type="RefSeq" id="WP_074888867.1">
    <property type="nucleotide sequence ID" value="NZ_FOXO01000017.1"/>
</dbReference>
<dbReference type="EMBL" id="FOXO01000017">
    <property type="protein sequence ID" value="SFQ07283.1"/>
    <property type="molecule type" value="Genomic_DNA"/>
</dbReference>
<proteinExistence type="predicted"/>
<keyword evidence="2" id="KW-1185">Reference proteome</keyword>
<evidence type="ECO:0000313" key="1">
    <source>
        <dbReference type="EMBL" id="SFQ07283.1"/>
    </source>
</evidence>
<name>A0A1I5VIK5_9FIRM</name>
<evidence type="ECO:0008006" key="3">
    <source>
        <dbReference type="Google" id="ProtNLM"/>
    </source>
</evidence>
<protein>
    <recommendedName>
        <fullName evidence="3">Metallo-beta-lactamase domain-containing protein</fullName>
    </recommendedName>
</protein>
<evidence type="ECO:0000313" key="2">
    <source>
        <dbReference type="Proteomes" id="UP000182624"/>
    </source>
</evidence>
<dbReference type="AlphaFoldDB" id="A0A1I5VIK5"/>
<gene>
    <name evidence="1" type="ORF">SAMN04487928_11760</name>
</gene>
<reference evidence="2" key="1">
    <citation type="submission" date="2016-10" db="EMBL/GenBank/DDBJ databases">
        <authorList>
            <person name="Varghese N."/>
            <person name="Submissions S."/>
        </authorList>
    </citation>
    <scope>NUCLEOTIDE SEQUENCE [LARGE SCALE GENOMIC DNA]</scope>
    <source>
        <strain evidence="2">P18</strain>
    </source>
</reference>
<dbReference type="InterPro" id="IPR036866">
    <property type="entry name" value="RibonucZ/Hydroxyglut_hydro"/>
</dbReference>
<sequence>MLFSGERTNREFYMLYGGQIAGGIRTPKNLPFIYLIISKDTNDYKDVDSLDFGDNGEAPEFVRYAFAKDNEVTGLNLRVLNHDGRADNSCYKSLLLFVKENGRIRQIGEYRRIDVSNEYRIEHGEQVEAGVGEKEIDPRYGVNNNGRRYFLLQRTIDLDDVELKLVQYDSELESLATEQILSRREYIYRPERAERLENYAEFLDEIEIHSDVERVRFTPTEGISENDFVDANNQIVDLQSDTDEAKKAQQYLMMVQNMHIKLSRNNVIIDAAGNEIQYEPKLMPAIKFDNAFFYVVNVGWGLLQILVFSDDRKMVREAWVFDCGCQNKTYEKKILECLDDINEDGKYTVNITKLFVSHPHDDHFTRYGLFPCDDKTEVWINPNVKYCNKKYYKFLGDIYISKCKMVEPCNYSTRGSGYIKILHPDGQLVLVKRAAKAPITIVRFNYVGPVNVLYTCYEKEENEICPIIQINVFDKKLYIPGDAMDRSWEYYCGSYSKDSADVYVHAHHGTTSGFTISGIAGVADETDIFDPIKYEFVSLKDKFRGWEIDTNLASHTGLFRTDDPIGIKYYKYDLKNDVVTRA</sequence>
<dbReference type="SUPFAM" id="SSF56281">
    <property type="entry name" value="Metallo-hydrolase/oxidoreductase"/>
    <property type="match status" value="1"/>
</dbReference>
<accession>A0A1I5VIK5</accession>
<dbReference type="OrthoDB" id="9781481at2"/>